<dbReference type="GO" id="GO:0042274">
    <property type="term" value="P:ribosomal small subunit biogenesis"/>
    <property type="evidence" value="ECO:0007669"/>
    <property type="project" value="TreeGrafter"/>
</dbReference>
<evidence type="ECO:0000259" key="9">
    <source>
        <dbReference type="SMART" id="SM00363"/>
    </source>
</evidence>
<comment type="function">
    <text evidence="7">One of the primary rRNA binding proteins, it binds directly to 16S rRNA where it nucleates assembly of the body of the 30S subunit.</text>
</comment>
<comment type="subunit">
    <text evidence="7">Part of the 30S ribosomal subunit. Contacts protein S5. The interaction surface between S4 and S5 is involved in control of translational fidelity.</text>
</comment>
<evidence type="ECO:0000259" key="10">
    <source>
        <dbReference type="SMART" id="SM01390"/>
    </source>
</evidence>
<dbReference type="PROSITE" id="PS00632">
    <property type="entry name" value="RIBOSOMAL_S4"/>
    <property type="match status" value="1"/>
</dbReference>
<dbReference type="InterPro" id="IPR018079">
    <property type="entry name" value="Ribosomal_uS4_CS"/>
</dbReference>
<dbReference type="FunFam" id="3.10.290.10:FF:000001">
    <property type="entry name" value="30S ribosomal protein S4"/>
    <property type="match status" value="1"/>
</dbReference>
<comment type="similarity">
    <text evidence="1 7 8">Belongs to the universal ribosomal protein uS4 family.</text>
</comment>
<dbReference type="EMBL" id="MFNF01000057">
    <property type="protein sequence ID" value="OGG99392.1"/>
    <property type="molecule type" value="Genomic_DNA"/>
</dbReference>
<dbReference type="InterPro" id="IPR001912">
    <property type="entry name" value="Ribosomal_uS4_N"/>
</dbReference>
<feature type="domain" description="RNA-binding S4" evidence="9">
    <location>
        <begin position="100"/>
        <end position="160"/>
    </location>
</feature>
<sequence length="211" mass="23971">MARYCDAVCKLCRREKLKLFLKGDRCYSDKCAIQKRPYAPGQHGPTARRGKYSEFGVQLREKQKVKRLYGLLEKQFRLTYDKAAARKGKTGENLLVMLEQRLDNTVYRMGFARSLAEARQLVKHSHVLVNGKKCNIPSMQVKKNDAISIREKSHAVAFIQEAGDAAARKGLVPGWLVVDHKAMTGKVVADPTREQIVVPIQEQLIVELYSR</sequence>
<dbReference type="InterPro" id="IPR002942">
    <property type="entry name" value="S4_RNA-bd"/>
</dbReference>
<organism evidence="11 12">
    <name type="scientific">Candidatus Lambdaproteobacteria bacterium RIFOXYD2_FULL_56_26</name>
    <dbReference type="NCBI Taxonomy" id="1817773"/>
    <lineage>
        <taxon>Bacteria</taxon>
        <taxon>Pseudomonadati</taxon>
        <taxon>Pseudomonadota</taxon>
        <taxon>Candidatus Lambdaproteobacteria</taxon>
    </lineage>
</organism>
<dbReference type="InterPro" id="IPR036986">
    <property type="entry name" value="S4_RNA-bd_sf"/>
</dbReference>
<dbReference type="FunFam" id="1.10.1050.10:FF:000001">
    <property type="entry name" value="30S ribosomal protein S4"/>
    <property type="match status" value="1"/>
</dbReference>
<keyword evidence="5 7" id="KW-0687">Ribonucleoprotein</keyword>
<dbReference type="SMART" id="SM00363">
    <property type="entry name" value="S4"/>
    <property type="match status" value="1"/>
</dbReference>
<evidence type="ECO:0000256" key="5">
    <source>
        <dbReference type="ARBA" id="ARBA00023274"/>
    </source>
</evidence>
<keyword evidence="2 7" id="KW-0699">rRNA-binding</keyword>
<dbReference type="SMART" id="SM01390">
    <property type="entry name" value="Ribosomal_S4"/>
    <property type="match status" value="1"/>
</dbReference>
<dbReference type="AlphaFoldDB" id="A0A1F6GMR2"/>
<dbReference type="PANTHER" id="PTHR11831">
    <property type="entry name" value="30S 40S RIBOSOMAL PROTEIN"/>
    <property type="match status" value="1"/>
</dbReference>
<evidence type="ECO:0000256" key="8">
    <source>
        <dbReference type="RuleBase" id="RU003699"/>
    </source>
</evidence>
<keyword evidence="4 7" id="KW-0689">Ribosomal protein</keyword>
<evidence type="ECO:0000256" key="4">
    <source>
        <dbReference type="ARBA" id="ARBA00022980"/>
    </source>
</evidence>
<comment type="caution">
    <text evidence="11">The sequence shown here is derived from an EMBL/GenBank/DDBJ whole genome shotgun (WGS) entry which is preliminary data.</text>
</comment>
<protein>
    <recommendedName>
        <fullName evidence="6 7">Small ribosomal subunit protein uS4</fullName>
    </recommendedName>
</protein>
<evidence type="ECO:0000256" key="1">
    <source>
        <dbReference type="ARBA" id="ARBA00007465"/>
    </source>
</evidence>
<evidence type="ECO:0000313" key="11">
    <source>
        <dbReference type="EMBL" id="OGG99392.1"/>
    </source>
</evidence>
<dbReference type="GO" id="GO:0015935">
    <property type="term" value="C:small ribosomal subunit"/>
    <property type="evidence" value="ECO:0007669"/>
    <property type="project" value="InterPro"/>
</dbReference>
<feature type="domain" description="Small ribosomal subunit protein uS4 N-terminal" evidence="10">
    <location>
        <begin position="3"/>
        <end position="99"/>
    </location>
</feature>
<dbReference type="Proteomes" id="UP000177583">
    <property type="component" value="Unassembled WGS sequence"/>
</dbReference>
<evidence type="ECO:0000256" key="3">
    <source>
        <dbReference type="ARBA" id="ARBA00022884"/>
    </source>
</evidence>
<dbReference type="Gene3D" id="3.10.290.10">
    <property type="entry name" value="RNA-binding S4 domain"/>
    <property type="match status" value="1"/>
</dbReference>
<dbReference type="GO" id="GO:0019843">
    <property type="term" value="F:rRNA binding"/>
    <property type="evidence" value="ECO:0007669"/>
    <property type="project" value="UniProtKB-UniRule"/>
</dbReference>
<name>A0A1F6GMR2_9PROT</name>
<dbReference type="SUPFAM" id="SSF55174">
    <property type="entry name" value="Alpha-L RNA-binding motif"/>
    <property type="match status" value="1"/>
</dbReference>
<dbReference type="NCBIfam" id="TIGR01017">
    <property type="entry name" value="rpsD_bact"/>
    <property type="match status" value="1"/>
</dbReference>
<keyword evidence="3 7" id="KW-0694">RNA-binding</keyword>
<accession>A0A1F6GMR2</accession>
<evidence type="ECO:0000256" key="6">
    <source>
        <dbReference type="ARBA" id="ARBA00035254"/>
    </source>
</evidence>
<dbReference type="HAMAP" id="MF_01306_B">
    <property type="entry name" value="Ribosomal_uS4_B"/>
    <property type="match status" value="1"/>
</dbReference>
<evidence type="ECO:0000313" key="12">
    <source>
        <dbReference type="Proteomes" id="UP000177583"/>
    </source>
</evidence>
<dbReference type="Gene3D" id="1.10.1050.10">
    <property type="entry name" value="Ribosomal Protein S4 Delta 41, Chain A, domain 1"/>
    <property type="match status" value="1"/>
</dbReference>
<dbReference type="Pfam" id="PF00163">
    <property type="entry name" value="Ribosomal_S4"/>
    <property type="match status" value="1"/>
</dbReference>
<dbReference type="CDD" id="cd00165">
    <property type="entry name" value="S4"/>
    <property type="match status" value="1"/>
</dbReference>
<evidence type="ECO:0000256" key="7">
    <source>
        <dbReference type="HAMAP-Rule" id="MF_01306"/>
    </source>
</evidence>
<gene>
    <name evidence="7" type="primary">rpsD</name>
    <name evidence="11" type="ORF">A2557_12385</name>
</gene>
<evidence type="ECO:0000256" key="2">
    <source>
        <dbReference type="ARBA" id="ARBA00022730"/>
    </source>
</evidence>
<dbReference type="InterPro" id="IPR005709">
    <property type="entry name" value="Ribosomal_uS4_bac-type"/>
</dbReference>
<dbReference type="InterPro" id="IPR022801">
    <property type="entry name" value="Ribosomal_uS4"/>
</dbReference>
<dbReference type="GO" id="GO:0003735">
    <property type="term" value="F:structural constituent of ribosome"/>
    <property type="evidence" value="ECO:0007669"/>
    <property type="project" value="InterPro"/>
</dbReference>
<dbReference type="GO" id="GO:0006412">
    <property type="term" value="P:translation"/>
    <property type="evidence" value="ECO:0007669"/>
    <property type="project" value="UniProtKB-UniRule"/>
</dbReference>
<reference evidence="11 12" key="1">
    <citation type="journal article" date="2016" name="Nat. Commun.">
        <title>Thousands of microbial genomes shed light on interconnected biogeochemical processes in an aquifer system.</title>
        <authorList>
            <person name="Anantharaman K."/>
            <person name="Brown C.T."/>
            <person name="Hug L.A."/>
            <person name="Sharon I."/>
            <person name="Castelle C.J."/>
            <person name="Probst A.J."/>
            <person name="Thomas B.C."/>
            <person name="Singh A."/>
            <person name="Wilkins M.J."/>
            <person name="Karaoz U."/>
            <person name="Brodie E.L."/>
            <person name="Williams K.H."/>
            <person name="Hubbard S.S."/>
            <person name="Banfield J.F."/>
        </authorList>
    </citation>
    <scope>NUCLEOTIDE SEQUENCE [LARGE SCALE GENOMIC DNA]</scope>
</reference>
<comment type="function">
    <text evidence="7">With S5 and S12 plays an important role in translational accuracy.</text>
</comment>
<dbReference type="NCBIfam" id="NF003717">
    <property type="entry name" value="PRK05327.1"/>
    <property type="match status" value="1"/>
</dbReference>
<proteinExistence type="inferred from homology"/>
<dbReference type="PROSITE" id="PS50889">
    <property type="entry name" value="S4"/>
    <property type="match status" value="1"/>
</dbReference>
<dbReference type="Pfam" id="PF01479">
    <property type="entry name" value="S4"/>
    <property type="match status" value="1"/>
</dbReference>
<dbReference type="PANTHER" id="PTHR11831:SF4">
    <property type="entry name" value="SMALL RIBOSOMAL SUBUNIT PROTEIN US4M"/>
    <property type="match status" value="1"/>
</dbReference>